<name>A0ABR1FWG2_AURAN</name>
<protein>
    <submittedName>
        <fullName evidence="2">Uncharacterized protein</fullName>
    </submittedName>
</protein>
<gene>
    <name evidence="2" type="ORF">SO694_0011706</name>
</gene>
<dbReference type="EMBL" id="JBBJCI010000216">
    <property type="protein sequence ID" value="KAK7240117.1"/>
    <property type="molecule type" value="Genomic_DNA"/>
</dbReference>
<feature type="compositionally biased region" description="Basic residues" evidence="1">
    <location>
        <begin position="32"/>
        <end position="41"/>
    </location>
</feature>
<sequence>MNGTSEVMARRCASFLAAEPGARTCGAWPTSRRPRRSRRWRGPTCERPSTASRRRARAPRARALDRGCLAELLRALAAASYGDFEAHLRRLVPGARTYGEDTGAEPGSPLAAVKPPPARAWGARCALKCARDMSVKAAPRMTAKIAEACEGGGGDWPHCARVTDALRASVLCDDAEAFWHCFLAIRGDPADEAQTLRVVRLRNKLGAGKTPFNLHVNGLFRPSALADPILVEIQIWATPIMALNDVSHAQYEVVRAGAPGDI</sequence>
<dbReference type="Proteomes" id="UP001363151">
    <property type="component" value="Unassembled WGS sequence"/>
</dbReference>
<keyword evidence="3" id="KW-1185">Reference proteome</keyword>
<comment type="caution">
    <text evidence="2">The sequence shown here is derived from an EMBL/GenBank/DDBJ whole genome shotgun (WGS) entry which is preliminary data.</text>
</comment>
<evidence type="ECO:0000313" key="3">
    <source>
        <dbReference type="Proteomes" id="UP001363151"/>
    </source>
</evidence>
<evidence type="ECO:0000313" key="2">
    <source>
        <dbReference type="EMBL" id="KAK7240117.1"/>
    </source>
</evidence>
<organism evidence="2 3">
    <name type="scientific">Aureococcus anophagefferens</name>
    <name type="common">Harmful bloom alga</name>
    <dbReference type="NCBI Taxonomy" id="44056"/>
    <lineage>
        <taxon>Eukaryota</taxon>
        <taxon>Sar</taxon>
        <taxon>Stramenopiles</taxon>
        <taxon>Ochrophyta</taxon>
        <taxon>Pelagophyceae</taxon>
        <taxon>Pelagomonadales</taxon>
        <taxon>Pelagomonadaceae</taxon>
        <taxon>Aureococcus</taxon>
    </lineage>
</organism>
<accession>A0ABR1FWG2</accession>
<feature type="region of interest" description="Disordered" evidence="1">
    <location>
        <begin position="26"/>
        <end position="58"/>
    </location>
</feature>
<evidence type="ECO:0000256" key="1">
    <source>
        <dbReference type="SAM" id="MobiDB-lite"/>
    </source>
</evidence>
<reference evidence="2 3" key="1">
    <citation type="submission" date="2024-03" db="EMBL/GenBank/DDBJ databases">
        <title>Aureococcus anophagefferens CCMP1851 and Kratosvirus quantuckense: Draft genome of a second virus-susceptible host strain in the model system.</title>
        <authorList>
            <person name="Chase E."/>
            <person name="Truchon A.R."/>
            <person name="Schepens W."/>
            <person name="Wilhelm S.W."/>
        </authorList>
    </citation>
    <scope>NUCLEOTIDE SEQUENCE [LARGE SCALE GENOMIC DNA]</scope>
    <source>
        <strain evidence="2 3">CCMP1851</strain>
    </source>
</reference>
<proteinExistence type="predicted"/>